<evidence type="ECO:0000313" key="5">
    <source>
        <dbReference type="EMBL" id="MDR7355439.1"/>
    </source>
</evidence>
<organism evidence="5 6">
    <name type="scientific">Corynebacterium felinum</name>
    <dbReference type="NCBI Taxonomy" id="131318"/>
    <lineage>
        <taxon>Bacteria</taxon>
        <taxon>Bacillati</taxon>
        <taxon>Actinomycetota</taxon>
        <taxon>Actinomycetes</taxon>
        <taxon>Mycobacteriales</taxon>
        <taxon>Corynebacteriaceae</taxon>
        <taxon>Corynebacterium</taxon>
    </lineage>
</organism>
<reference evidence="5 6" key="1">
    <citation type="submission" date="2023-07" db="EMBL/GenBank/DDBJ databases">
        <title>Sequencing the genomes of 1000 actinobacteria strains.</title>
        <authorList>
            <person name="Klenk H.-P."/>
        </authorList>
    </citation>
    <scope>NUCLEOTIDE SEQUENCE [LARGE SCALE GENOMIC DNA]</scope>
    <source>
        <strain evidence="5 6">DSM 44508</strain>
    </source>
</reference>
<dbReference type="NCBIfam" id="NF004127">
    <property type="entry name" value="PRK05617.1"/>
    <property type="match status" value="1"/>
</dbReference>
<dbReference type="InterPro" id="IPR029045">
    <property type="entry name" value="ClpP/crotonase-like_dom_sf"/>
</dbReference>
<comment type="caution">
    <text evidence="5">The sequence shown here is derived from an EMBL/GenBank/DDBJ whole genome shotgun (WGS) entry which is preliminary data.</text>
</comment>
<evidence type="ECO:0000256" key="3">
    <source>
        <dbReference type="ARBA" id="ARBA00022801"/>
    </source>
</evidence>
<dbReference type="EMBL" id="JAVDYF010000001">
    <property type="protein sequence ID" value="MDR7355439.1"/>
    <property type="molecule type" value="Genomic_DNA"/>
</dbReference>
<dbReference type="SUPFAM" id="SSF52096">
    <property type="entry name" value="ClpP/crotonase"/>
    <property type="match status" value="1"/>
</dbReference>
<comment type="catalytic activity">
    <reaction evidence="1">
        <text>3-hydroxy-2-methylpropanoyl-CoA + H2O = 3-hydroxy-2-methylpropanoate + CoA + H(+)</text>
        <dbReference type="Rhea" id="RHEA:20888"/>
        <dbReference type="ChEBI" id="CHEBI:11805"/>
        <dbReference type="ChEBI" id="CHEBI:15377"/>
        <dbReference type="ChEBI" id="CHEBI:15378"/>
        <dbReference type="ChEBI" id="CHEBI:57287"/>
        <dbReference type="ChEBI" id="CHEBI:57340"/>
        <dbReference type="EC" id="3.1.2.4"/>
    </reaction>
</comment>
<dbReference type="PANTHER" id="PTHR43176">
    <property type="entry name" value="3-HYDROXYISOBUTYRYL-COA HYDROLASE-RELATED"/>
    <property type="match status" value="1"/>
</dbReference>
<sequence>MTDIRYEVVGSAGVITLDRPKALNALTHAMVVALDAALDQAESDENVKLVLIRGAGERGLCAGGDIAELMRATNEEARGFWEREYALNLRISRFPKPYVAIMNGIVLGGGVGISAHGSHRIVTDDTRIGMPEVSIGFVPDVGGSYLLSRAPHNLGLYLGLSGKHVGAAEAIAAQLADIFIPKDSLEAAVDTLCQTGDVNVLAEFSADPGEAFDGKIAEIEATYEGVNLDTIDQHWGTNSPVAVAVTCASIQGAKGLDLEHALARELVVSCNMHAFPDFVEGVRAMIIDKDRNPQWQPFDPTVVETMFKE</sequence>
<dbReference type="InterPro" id="IPR045004">
    <property type="entry name" value="ECH_dom"/>
</dbReference>
<evidence type="ECO:0000256" key="1">
    <source>
        <dbReference type="ARBA" id="ARBA00001709"/>
    </source>
</evidence>
<dbReference type="PANTHER" id="PTHR43176:SF3">
    <property type="entry name" value="3-HYDROXYISOBUTYRYL-COA HYDROLASE, MITOCHONDRIAL"/>
    <property type="match status" value="1"/>
</dbReference>
<evidence type="ECO:0000313" key="6">
    <source>
        <dbReference type="Proteomes" id="UP001183619"/>
    </source>
</evidence>
<dbReference type="GO" id="GO:0004300">
    <property type="term" value="F:enoyl-CoA hydratase activity"/>
    <property type="evidence" value="ECO:0007669"/>
    <property type="project" value="UniProtKB-EC"/>
</dbReference>
<proteinExistence type="predicted"/>
<dbReference type="Gene3D" id="3.90.226.10">
    <property type="entry name" value="2-enoyl-CoA Hydratase, Chain A, domain 1"/>
    <property type="match status" value="1"/>
</dbReference>
<feature type="domain" description="Enoyl-CoA hydratase/isomerase" evidence="4">
    <location>
        <begin position="13"/>
        <end position="299"/>
    </location>
</feature>
<accession>A0ABU2BBS7</accession>
<keyword evidence="6" id="KW-1185">Reference proteome</keyword>
<dbReference type="EC" id="3.1.2.4" evidence="2"/>
<dbReference type="CDD" id="cd06558">
    <property type="entry name" value="crotonase-like"/>
    <property type="match status" value="1"/>
</dbReference>
<dbReference type="Pfam" id="PF16113">
    <property type="entry name" value="ECH_2"/>
    <property type="match status" value="1"/>
</dbReference>
<keyword evidence="3" id="KW-0378">Hydrolase</keyword>
<dbReference type="Proteomes" id="UP001183619">
    <property type="component" value="Unassembled WGS sequence"/>
</dbReference>
<keyword evidence="5" id="KW-0456">Lyase</keyword>
<evidence type="ECO:0000256" key="2">
    <source>
        <dbReference type="ARBA" id="ARBA00011915"/>
    </source>
</evidence>
<protein>
    <recommendedName>
        <fullName evidence="2">3-hydroxyisobutyryl-CoA hydrolase</fullName>
        <ecNumber evidence="2">3.1.2.4</ecNumber>
    </recommendedName>
</protein>
<name>A0ABU2BBS7_9CORY</name>
<gene>
    <name evidence="5" type="ORF">J2S37_001977</name>
</gene>
<evidence type="ECO:0000259" key="4">
    <source>
        <dbReference type="Pfam" id="PF16113"/>
    </source>
</evidence>
<dbReference type="InterPro" id="IPR032259">
    <property type="entry name" value="HIBYL-CoA-H"/>
</dbReference>
<dbReference type="RefSeq" id="WP_277104080.1">
    <property type="nucleotide sequence ID" value="NZ_BAAAJS010000001.1"/>
</dbReference>